<evidence type="ECO:0000259" key="2">
    <source>
        <dbReference type="PROSITE" id="PS51729"/>
    </source>
</evidence>
<evidence type="ECO:0000313" key="3">
    <source>
        <dbReference type="EMBL" id="RDY66445.1"/>
    </source>
</evidence>
<dbReference type="InterPro" id="IPR000182">
    <property type="entry name" value="GNAT_dom"/>
</dbReference>
<dbReference type="PANTHER" id="PTHR31435:SF10">
    <property type="entry name" value="BSR4717 PROTEIN"/>
    <property type="match status" value="1"/>
</dbReference>
<evidence type="ECO:0000259" key="1">
    <source>
        <dbReference type="PROSITE" id="PS51186"/>
    </source>
</evidence>
<feature type="domain" description="N-acetyltransferase" evidence="1">
    <location>
        <begin position="1"/>
        <end position="91"/>
    </location>
</feature>
<accession>A0A3D8VAY7</accession>
<feature type="domain" description="N-acetyltransferase" evidence="2">
    <location>
        <begin position="4"/>
        <end position="90"/>
    </location>
</feature>
<keyword evidence="3" id="KW-0808">Transferase</keyword>
<dbReference type="SUPFAM" id="SSF55729">
    <property type="entry name" value="Acyl-CoA N-acyltransferases (Nat)"/>
    <property type="match status" value="1"/>
</dbReference>
<dbReference type="PROSITE" id="PS51186">
    <property type="entry name" value="GNAT"/>
    <property type="match status" value="1"/>
</dbReference>
<dbReference type="RefSeq" id="WP_115895232.1">
    <property type="nucleotide sequence ID" value="NZ_QTLC01000092.1"/>
</dbReference>
<name>A0A3D8VAY7_9BACI</name>
<dbReference type="AlphaFoldDB" id="A0A3D8VAY7"/>
<dbReference type="PROSITE" id="PS51729">
    <property type="entry name" value="GNAT_YJDJ"/>
    <property type="match status" value="1"/>
</dbReference>
<gene>
    <name evidence="3" type="ORF">DXT76_20855</name>
</gene>
<dbReference type="InterPro" id="IPR016181">
    <property type="entry name" value="Acyl_CoA_acyltransferase"/>
</dbReference>
<dbReference type="InterPro" id="IPR031165">
    <property type="entry name" value="GNAT_YJDJ"/>
</dbReference>
<dbReference type="CDD" id="cd04301">
    <property type="entry name" value="NAT_SF"/>
    <property type="match status" value="1"/>
</dbReference>
<dbReference type="InterPro" id="IPR045057">
    <property type="entry name" value="Gcn5-rel_NAT"/>
</dbReference>
<protein>
    <submittedName>
        <fullName evidence="3">N-acetyltransferase</fullName>
    </submittedName>
</protein>
<dbReference type="Proteomes" id="UP000257032">
    <property type="component" value="Unassembled WGS sequence"/>
</dbReference>
<organism evidence="3 4">
    <name type="scientific">Halobacillus trueperi</name>
    <dbReference type="NCBI Taxonomy" id="156205"/>
    <lineage>
        <taxon>Bacteria</taxon>
        <taxon>Bacillati</taxon>
        <taxon>Bacillota</taxon>
        <taxon>Bacilli</taxon>
        <taxon>Bacillales</taxon>
        <taxon>Bacillaceae</taxon>
        <taxon>Halobacillus</taxon>
    </lineage>
</organism>
<dbReference type="Pfam" id="PF14542">
    <property type="entry name" value="Acetyltransf_CG"/>
    <property type="match status" value="1"/>
</dbReference>
<dbReference type="Gene3D" id="3.40.630.30">
    <property type="match status" value="1"/>
</dbReference>
<reference evidence="3 4" key="1">
    <citation type="submission" date="2018-08" db="EMBL/GenBank/DDBJ databases">
        <title>Genome sequence of strict halophilic Halobacillus trueperi SS1 isolated from Lunsu, a salty water body of North West Himalayas.</title>
        <authorList>
            <person name="Gupta S."/>
            <person name="Sharma P."/>
            <person name="Dev K."/>
            <person name="Baumler D."/>
            <person name="Sourirajan A."/>
        </authorList>
    </citation>
    <scope>NUCLEOTIDE SEQUENCE [LARGE SCALE GENOMIC DNA]</scope>
    <source>
        <strain evidence="3 4">SS1</strain>
    </source>
</reference>
<comment type="caution">
    <text evidence="3">The sequence shown here is derived from an EMBL/GenBank/DDBJ whole genome shotgun (WGS) entry which is preliminary data.</text>
</comment>
<dbReference type="PANTHER" id="PTHR31435">
    <property type="entry name" value="PROTEIN NATD1"/>
    <property type="match status" value="1"/>
</dbReference>
<proteinExistence type="predicted"/>
<dbReference type="GO" id="GO:0016747">
    <property type="term" value="F:acyltransferase activity, transferring groups other than amino-acyl groups"/>
    <property type="evidence" value="ECO:0007669"/>
    <property type="project" value="InterPro"/>
</dbReference>
<sequence length="91" mass="10481">MEQEIQEKQGTFYIGEEQEPKAQLLFEENDNTMVITSTFVAPSEREKGLGAELIDYAVNYARKHKLKIDPVCSFVREVIEKTPEYQVVLKA</sequence>
<dbReference type="EMBL" id="QTLC01000092">
    <property type="protein sequence ID" value="RDY66445.1"/>
    <property type="molecule type" value="Genomic_DNA"/>
</dbReference>
<evidence type="ECO:0000313" key="4">
    <source>
        <dbReference type="Proteomes" id="UP000257032"/>
    </source>
</evidence>